<feature type="domain" description="GH3 C-terminal" evidence="2">
    <location>
        <begin position="429"/>
        <end position="534"/>
    </location>
</feature>
<evidence type="ECO:0000259" key="2">
    <source>
        <dbReference type="Pfam" id="PF23572"/>
    </source>
</evidence>
<reference evidence="3 4" key="1">
    <citation type="journal article" date="2017" name="Biochemistry">
        <title>Identification of the Biosynthetic Pathway for the Antibiotic Bicyclomycin.</title>
        <authorList>
            <person name="Patteson J."/>
            <person name="Cai W."/>
            <person name="Johnson R.A."/>
            <person name="Santa Maria K."/>
            <person name="Li B."/>
        </authorList>
    </citation>
    <scope>NUCLEOTIDE SEQUENCE [LARGE SCALE GENOMIC DNA]</scope>
    <source>
        <strain evidence="3 4">ATCC 21532</strain>
    </source>
</reference>
<protein>
    <recommendedName>
        <fullName evidence="5">GH3 auxin-responsive promoter</fullName>
    </recommendedName>
</protein>
<dbReference type="PANTHER" id="PTHR31901">
    <property type="entry name" value="GH3 DOMAIN-CONTAINING PROTEIN"/>
    <property type="match status" value="1"/>
</dbReference>
<evidence type="ECO:0000313" key="3">
    <source>
        <dbReference type="EMBL" id="PHQ52462.1"/>
    </source>
</evidence>
<dbReference type="InterPro" id="IPR004993">
    <property type="entry name" value="GH3"/>
</dbReference>
<evidence type="ECO:0000259" key="1">
    <source>
        <dbReference type="Pfam" id="PF23571"/>
    </source>
</evidence>
<sequence>MTASPDTGATAFRQELIEARNSLTATLDDAAAWQDRIRTRLLTENADTAFGRHHGFGRLRTIDDYRTAVPLRTYADYEPWINRAAEGEPSVLTPQTPRLFFTTAGSTGARKRIPVTENFLKTVYLPFFRAAMGVPATCFPDDFGPGAVTLNLRHDRLARPATTASGRPSLGPSQADLRGGFGVTMTEPGALAPWADLPVPVDDRRYLDKLYVRVRTAVAHDVRSVVGHNPSMIAILPELLAQWWPAILRDLADGTYLGMSGGRPDKDRARELERQAERAGAPTPAVIWPRIRLLYCWTSGMASLYLPRVKELYGSGVTVLPTPPSASEGPVGVPVDRHPTAGPLAVSTALYEFVDAAEDVRPDSPTLLFGELEAGRDYHVVFSHVGGLHRYVLGDLAHVVDHVRGVPRVEYAGRSTLSDVAGERLREFHLFRALKATAWSTGLDVVNATFRTEEEANGPRYAVAVALRPAPRPEEVLAFGDRLDREIARQAPRYAAARARGDLAALRVQCVPPSAFTAHWHRRVAAGMRPPEVKDQVFLPDPAAWQELCEHGGRADAL</sequence>
<feature type="domain" description="GH3 middle" evidence="1">
    <location>
        <begin position="345"/>
        <end position="414"/>
    </location>
</feature>
<gene>
    <name evidence="3" type="ORF">BLA24_06670</name>
</gene>
<organism evidence="3 4">
    <name type="scientific">Streptomyces cinnamoneus</name>
    <name type="common">Streptoverticillium cinnamoneum</name>
    <dbReference type="NCBI Taxonomy" id="53446"/>
    <lineage>
        <taxon>Bacteria</taxon>
        <taxon>Bacillati</taxon>
        <taxon>Actinomycetota</taxon>
        <taxon>Actinomycetes</taxon>
        <taxon>Kitasatosporales</taxon>
        <taxon>Streptomycetaceae</taxon>
        <taxon>Streptomyces</taxon>
        <taxon>Streptomyces cinnamoneus group</taxon>
    </lineage>
</organism>
<dbReference type="Proteomes" id="UP000222531">
    <property type="component" value="Unassembled WGS sequence"/>
</dbReference>
<dbReference type="AlphaFoldDB" id="A0A2G1XMI2"/>
<keyword evidence="4" id="KW-1185">Reference proteome</keyword>
<dbReference type="GO" id="GO:0005737">
    <property type="term" value="C:cytoplasm"/>
    <property type="evidence" value="ECO:0007669"/>
    <property type="project" value="TreeGrafter"/>
</dbReference>
<dbReference type="InterPro" id="IPR055378">
    <property type="entry name" value="GH3_C"/>
</dbReference>
<dbReference type="EMBL" id="NHZO01000081">
    <property type="protein sequence ID" value="PHQ52462.1"/>
    <property type="molecule type" value="Genomic_DNA"/>
</dbReference>
<dbReference type="Pfam" id="PF23572">
    <property type="entry name" value="GH3_C"/>
    <property type="match status" value="1"/>
</dbReference>
<dbReference type="PANTHER" id="PTHR31901:SF9">
    <property type="entry name" value="GH3 DOMAIN-CONTAINING PROTEIN"/>
    <property type="match status" value="1"/>
</dbReference>
<name>A0A2G1XMI2_STRCJ</name>
<accession>A0A2G1XMI2</accession>
<dbReference type="Pfam" id="PF23571">
    <property type="entry name" value="GH3_M"/>
    <property type="match status" value="1"/>
</dbReference>
<dbReference type="OrthoDB" id="614636at2"/>
<proteinExistence type="predicted"/>
<evidence type="ECO:0000313" key="4">
    <source>
        <dbReference type="Proteomes" id="UP000222531"/>
    </source>
</evidence>
<dbReference type="GO" id="GO:0016881">
    <property type="term" value="F:acid-amino acid ligase activity"/>
    <property type="evidence" value="ECO:0007669"/>
    <property type="project" value="TreeGrafter"/>
</dbReference>
<dbReference type="Pfam" id="PF03321">
    <property type="entry name" value="GH3"/>
    <property type="match status" value="1"/>
</dbReference>
<comment type="caution">
    <text evidence="3">The sequence shown here is derived from an EMBL/GenBank/DDBJ whole genome shotgun (WGS) entry which is preliminary data.</text>
</comment>
<dbReference type="InterPro" id="IPR055377">
    <property type="entry name" value="GH3_M"/>
</dbReference>
<evidence type="ECO:0008006" key="5">
    <source>
        <dbReference type="Google" id="ProtNLM"/>
    </source>
</evidence>
<dbReference type="RefSeq" id="WP_099198240.1">
    <property type="nucleotide sequence ID" value="NZ_NHZO01000081.1"/>
</dbReference>